<organism evidence="1 2">
    <name type="scientific">Scytonema millei VB511283</name>
    <dbReference type="NCBI Taxonomy" id="1245923"/>
    <lineage>
        <taxon>Bacteria</taxon>
        <taxon>Bacillati</taxon>
        <taxon>Cyanobacteriota</taxon>
        <taxon>Cyanophyceae</taxon>
        <taxon>Nostocales</taxon>
        <taxon>Scytonemataceae</taxon>
        <taxon>Scytonema</taxon>
    </lineage>
</organism>
<proteinExistence type="predicted"/>
<protein>
    <submittedName>
        <fullName evidence="1">Uncharacterized protein</fullName>
    </submittedName>
</protein>
<evidence type="ECO:0000313" key="2">
    <source>
        <dbReference type="Proteomes" id="UP000031532"/>
    </source>
</evidence>
<dbReference type="Proteomes" id="UP000031532">
    <property type="component" value="Unassembled WGS sequence"/>
</dbReference>
<reference evidence="1 2" key="1">
    <citation type="journal article" date="2015" name="Genome Announc.">
        <title>Draft Genome Sequence of the Terrestrial Cyanobacterium Scytonema millei VB511283, Isolated from Eastern India.</title>
        <authorList>
            <person name="Sen D."/>
            <person name="Chandrababunaidu M.M."/>
            <person name="Singh D."/>
            <person name="Sanghi N."/>
            <person name="Ghorai A."/>
            <person name="Mishra G.P."/>
            <person name="Madduluri M."/>
            <person name="Adhikary S.P."/>
            <person name="Tripathy S."/>
        </authorList>
    </citation>
    <scope>NUCLEOTIDE SEQUENCE [LARGE SCALE GENOMIC DNA]</scope>
    <source>
        <strain evidence="1 2">VB511283</strain>
    </source>
</reference>
<accession>A0A9X5E761</accession>
<name>A0A9X5E761_9CYAN</name>
<dbReference type="AlphaFoldDB" id="A0A9X5E761"/>
<dbReference type="EMBL" id="JTJC03000005">
    <property type="protein sequence ID" value="NHC36487.1"/>
    <property type="molecule type" value="Genomic_DNA"/>
</dbReference>
<gene>
    <name evidence="1" type="ORF">QH73_0017875</name>
</gene>
<evidence type="ECO:0000313" key="1">
    <source>
        <dbReference type="EMBL" id="NHC36487.1"/>
    </source>
</evidence>
<sequence length="64" mass="7201">MAKRQKLPITQLLTVAIASLTADCATKIFCSTADRSILLELSRAIYDSMARCYNLCYVFVQLPR</sequence>
<keyword evidence="2" id="KW-1185">Reference proteome</keyword>
<comment type="caution">
    <text evidence="1">The sequence shown here is derived from an EMBL/GenBank/DDBJ whole genome shotgun (WGS) entry which is preliminary data.</text>
</comment>
<dbReference type="RefSeq" id="WP_132867346.1">
    <property type="nucleotide sequence ID" value="NZ_JTJC03000005.1"/>
</dbReference>